<name>M0GM57_HALL2</name>
<protein>
    <submittedName>
        <fullName evidence="2">Uncharacterized protein</fullName>
    </submittedName>
</protein>
<reference evidence="2 3" key="1">
    <citation type="journal article" date="2014" name="PLoS Genet.">
        <title>Phylogenetically driven sequencing of extremely halophilic archaea reveals strategies for static and dynamic osmo-response.</title>
        <authorList>
            <person name="Becker E.A."/>
            <person name="Seitzer P.M."/>
            <person name="Tritt A."/>
            <person name="Larsen D."/>
            <person name="Krusor M."/>
            <person name="Yao A.I."/>
            <person name="Wu D."/>
            <person name="Madern D."/>
            <person name="Eisen J.A."/>
            <person name="Darling A.E."/>
            <person name="Facciotti M.T."/>
        </authorList>
    </citation>
    <scope>NUCLEOTIDE SEQUENCE [LARGE SCALE GENOMIC DNA]</scope>
    <source>
        <strain evidence="3">DSM 14919 / CCM 7023 / CIP 107410 / JCM 9276 / NCIMB 13854 / Aa 2.2</strain>
    </source>
</reference>
<gene>
    <name evidence="2" type="ORF">C456_13573</name>
</gene>
<keyword evidence="1" id="KW-0812">Transmembrane</keyword>
<dbReference type="Proteomes" id="UP000011535">
    <property type="component" value="Unassembled WGS sequence"/>
</dbReference>
<comment type="caution">
    <text evidence="2">The sequence shown here is derived from an EMBL/GenBank/DDBJ whole genome shotgun (WGS) entry which is preliminary data.</text>
</comment>
<accession>M0GM57</accession>
<dbReference type="EMBL" id="AOLH01000020">
    <property type="protein sequence ID" value="ELZ72612.1"/>
    <property type="molecule type" value="Genomic_DNA"/>
</dbReference>
<keyword evidence="1" id="KW-0472">Membrane</keyword>
<evidence type="ECO:0000313" key="2">
    <source>
        <dbReference type="EMBL" id="ELZ72612.1"/>
    </source>
</evidence>
<evidence type="ECO:0000313" key="3">
    <source>
        <dbReference type="Proteomes" id="UP000011535"/>
    </source>
</evidence>
<keyword evidence="1" id="KW-1133">Transmembrane helix</keyword>
<organism evidence="2 3">
    <name type="scientific">Haloferax lucentense (strain DSM 14919 / JCM 9276 / NCIMB 13854 / Aa 2.2)</name>
    <name type="common">Haloferax alicantei</name>
    <dbReference type="NCBI Taxonomy" id="1230452"/>
    <lineage>
        <taxon>Archaea</taxon>
        <taxon>Methanobacteriati</taxon>
        <taxon>Methanobacteriota</taxon>
        <taxon>Stenosarchaea group</taxon>
        <taxon>Halobacteria</taxon>
        <taxon>Halobacteriales</taxon>
        <taxon>Haloferacaceae</taxon>
        <taxon>Haloferax</taxon>
    </lineage>
</organism>
<feature type="transmembrane region" description="Helical" evidence="1">
    <location>
        <begin position="15"/>
        <end position="33"/>
    </location>
</feature>
<dbReference type="AlphaFoldDB" id="M0GM57"/>
<feature type="transmembrane region" description="Helical" evidence="1">
    <location>
        <begin position="40"/>
        <end position="66"/>
    </location>
</feature>
<dbReference type="PATRIC" id="fig|1230452.3.peg.2646"/>
<feature type="transmembrane region" description="Helical" evidence="1">
    <location>
        <begin position="72"/>
        <end position="91"/>
    </location>
</feature>
<evidence type="ECO:0000256" key="1">
    <source>
        <dbReference type="SAM" id="Phobius"/>
    </source>
</evidence>
<proteinExistence type="predicted"/>
<sequence length="107" mass="11424">MAAIVIEWGRARLTLWKAAFTFMLLEIHVFRMVNSPMRAYGALLVVVAAAVSGAVILSGFVAIDFVLDTVTVWGYMAAVGVMIVCAVVSWLTDLPGILSSEFGSGGR</sequence>